<feature type="transmembrane region" description="Helical" evidence="2">
    <location>
        <begin position="188"/>
        <end position="205"/>
    </location>
</feature>
<feature type="transmembrane region" description="Helical" evidence="2">
    <location>
        <begin position="102"/>
        <end position="123"/>
    </location>
</feature>
<dbReference type="OMA" id="GDCITRC"/>
<name>A4SB52_OSTLU</name>
<organism evidence="3 4">
    <name type="scientific">Ostreococcus lucimarinus (strain CCE9901)</name>
    <dbReference type="NCBI Taxonomy" id="436017"/>
    <lineage>
        <taxon>Eukaryota</taxon>
        <taxon>Viridiplantae</taxon>
        <taxon>Chlorophyta</taxon>
        <taxon>Mamiellophyceae</taxon>
        <taxon>Mamiellales</taxon>
        <taxon>Bathycoccaceae</taxon>
        <taxon>Ostreococcus</taxon>
    </lineage>
</organism>
<feature type="transmembrane region" description="Helical" evidence="2">
    <location>
        <begin position="155"/>
        <end position="176"/>
    </location>
</feature>
<dbReference type="Proteomes" id="UP000001568">
    <property type="component" value="Chromosome 20"/>
</dbReference>
<feature type="region of interest" description="Disordered" evidence="1">
    <location>
        <begin position="1"/>
        <end position="64"/>
    </location>
</feature>
<feature type="compositionally biased region" description="Acidic residues" evidence="1">
    <location>
        <begin position="1"/>
        <end position="11"/>
    </location>
</feature>
<dbReference type="HOGENOM" id="CLU_048660_0_0_1"/>
<feature type="compositionally biased region" description="Low complexity" evidence="1">
    <location>
        <begin position="23"/>
        <end position="59"/>
    </location>
</feature>
<dbReference type="Gramene" id="ABP00872">
    <property type="protein sequence ID" value="ABP00872"/>
    <property type="gene ID" value="OSTLU_19051"/>
</dbReference>
<dbReference type="EMBL" id="CP000600">
    <property type="protein sequence ID" value="ABP00872.1"/>
    <property type="molecule type" value="Genomic_DNA"/>
</dbReference>
<reference evidence="3 4" key="1">
    <citation type="journal article" date="2007" name="Proc. Natl. Acad. Sci. U.S.A.">
        <title>The tiny eukaryote Ostreococcus provides genomic insights into the paradox of plankton speciation.</title>
        <authorList>
            <person name="Palenik B."/>
            <person name="Grimwood J."/>
            <person name="Aerts A."/>
            <person name="Rouze P."/>
            <person name="Salamov A."/>
            <person name="Putnam N."/>
            <person name="Dupont C."/>
            <person name="Jorgensen R."/>
            <person name="Derelle E."/>
            <person name="Rombauts S."/>
            <person name="Zhou K."/>
            <person name="Otillar R."/>
            <person name="Merchant S.S."/>
            <person name="Podell S."/>
            <person name="Gaasterland T."/>
            <person name="Napoli C."/>
            <person name="Gendler K."/>
            <person name="Manuell A."/>
            <person name="Tai V."/>
            <person name="Vallon O."/>
            <person name="Piganeau G."/>
            <person name="Jancek S."/>
            <person name="Heijde M."/>
            <person name="Jabbari K."/>
            <person name="Bowler C."/>
            <person name="Lohr M."/>
            <person name="Robbens S."/>
            <person name="Werner G."/>
            <person name="Dubchak I."/>
            <person name="Pazour G.J."/>
            <person name="Ren Q."/>
            <person name="Paulsen I."/>
            <person name="Delwiche C."/>
            <person name="Schmutz J."/>
            <person name="Rokhsar D."/>
            <person name="Van de Peer Y."/>
            <person name="Moreau H."/>
            <person name="Grigoriev I.V."/>
        </authorList>
    </citation>
    <scope>NUCLEOTIDE SEQUENCE [LARGE SCALE GENOMIC DNA]</scope>
    <source>
        <strain evidence="3 4">CCE9901</strain>
    </source>
</reference>
<accession>A4SB52</accession>
<keyword evidence="2" id="KW-1133">Transmembrane helix</keyword>
<gene>
    <name evidence="3" type="ORF">OSTLU_19051</name>
</gene>
<evidence type="ECO:0000313" key="3">
    <source>
        <dbReference type="EMBL" id="ABP00872.1"/>
    </source>
</evidence>
<evidence type="ECO:0000256" key="1">
    <source>
        <dbReference type="SAM" id="MobiDB-lite"/>
    </source>
</evidence>
<keyword evidence="2" id="KW-0472">Membrane</keyword>
<keyword evidence="2" id="KW-0812">Transmembrane</keyword>
<evidence type="ECO:0000313" key="4">
    <source>
        <dbReference type="Proteomes" id="UP000001568"/>
    </source>
</evidence>
<dbReference type="RefSeq" id="XP_001422555.1">
    <property type="nucleotide sequence ID" value="XM_001422518.1"/>
</dbReference>
<keyword evidence="4" id="KW-1185">Reference proteome</keyword>
<dbReference type="KEGG" id="olu:OSTLU_19051"/>
<evidence type="ECO:0000256" key="2">
    <source>
        <dbReference type="SAM" id="Phobius"/>
    </source>
</evidence>
<feature type="transmembrane region" description="Helical" evidence="2">
    <location>
        <begin position="225"/>
        <end position="250"/>
    </location>
</feature>
<sequence length="428" mass="45445">MRRALDDDDDLGGARRRRDGARARAGARTSAAKADGDGCAARGASAAAREENGGAAAPGEGEGAGGAMRVAREWVGGDGAKARARGVGSGGAARRAARGLNIATTTAVGMYVYWILMGTVAWISHLGERAPWLRFALPAEGYPGNAPSSAGALGFVARNVPLSLIFVVPHSVFLPSRLRKIFGKHGRLMYNFVSAATLHFFLLNFTPLKTPVVMTIPFNTNFHNALSIGCLAYASYAFLSSPATLGLLGVSSALELRDSKYSNPAAGMDAITWMGVTTWRLGGASAFVLFTGLSIIPRELTLGDCITRCVAAVYLRQRSRSFREWVEKIEGVHLLTWILRGTLLSFACHGALQGGGNVRTVGWILFGAASLAGILRLAESESPNAKKKPISRAASFDVAEAAPAALDDVARVNRPERWHAWNPHARMT</sequence>
<dbReference type="GeneID" id="5006774"/>
<protein>
    <submittedName>
        <fullName evidence="3">Uncharacterized protein</fullName>
    </submittedName>
</protein>
<dbReference type="AlphaFoldDB" id="A4SB52"/>
<proteinExistence type="predicted"/>
<dbReference type="OrthoDB" id="498022at2759"/>